<feature type="region of interest" description="Disordered" evidence="2">
    <location>
        <begin position="187"/>
        <end position="227"/>
    </location>
</feature>
<feature type="coiled-coil region" evidence="1">
    <location>
        <begin position="248"/>
        <end position="275"/>
    </location>
</feature>
<feature type="compositionally biased region" description="Polar residues" evidence="2">
    <location>
        <begin position="194"/>
        <end position="209"/>
    </location>
</feature>
<gene>
    <name evidence="3" type="ORF">KEG57_53705</name>
</gene>
<evidence type="ECO:0000313" key="3">
    <source>
        <dbReference type="EMBL" id="MDC3989426.1"/>
    </source>
</evidence>
<organism evidence="3 4">
    <name type="scientific">Polyangium jinanense</name>
    <dbReference type="NCBI Taxonomy" id="2829994"/>
    <lineage>
        <taxon>Bacteria</taxon>
        <taxon>Pseudomonadati</taxon>
        <taxon>Myxococcota</taxon>
        <taxon>Polyangia</taxon>
        <taxon>Polyangiales</taxon>
        <taxon>Polyangiaceae</taxon>
        <taxon>Polyangium</taxon>
    </lineage>
</organism>
<reference evidence="3 4" key="1">
    <citation type="submission" date="2021-04" db="EMBL/GenBank/DDBJ databases">
        <title>Genome analysis of Polyangium sp.</title>
        <authorList>
            <person name="Li Y."/>
            <person name="Wang J."/>
        </authorList>
    </citation>
    <scope>NUCLEOTIDE SEQUENCE [LARGE SCALE GENOMIC DNA]</scope>
    <source>
        <strain evidence="3 4">SDU14</strain>
    </source>
</reference>
<keyword evidence="1" id="KW-0175">Coiled coil</keyword>
<feature type="region of interest" description="Disordered" evidence="2">
    <location>
        <begin position="1"/>
        <end position="23"/>
    </location>
</feature>
<feature type="compositionally biased region" description="Low complexity" evidence="2">
    <location>
        <begin position="8"/>
        <end position="23"/>
    </location>
</feature>
<dbReference type="RefSeq" id="WP_272425276.1">
    <property type="nucleotide sequence ID" value="NZ_JAGTJJ010000112.1"/>
</dbReference>
<comment type="caution">
    <text evidence="3">The sequence shown here is derived from an EMBL/GenBank/DDBJ whole genome shotgun (WGS) entry which is preliminary data.</text>
</comment>
<proteinExistence type="predicted"/>
<sequence>MSKKKSRPAGAAPSSSNVAAAAPTEHVAPRLAEAAAAPSGNRALGGDASVQQILDVTPKVFRLFRNASGLSAILFGYIRRKNLFKQAGYDDMDTYARQHLGVESAAMYKKIARASKAGWKYYREHFDKIVQSVAAGQSPLVEDNATLPSMTALALLSTALKSVPEEERSKFLADVLAGKIRAEDMGKRDRAINKKNSATSGAPDSSSRAQVPDVASSPSDMGAKLPPAARALEAMRAVEDSLLECSKVELSLQDREELQRQAQALAKLAADLLTRIAAE</sequence>
<accession>A0A9X3XJP9</accession>
<protein>
    <submittedName>
        <fullName evidence="3">Uncharacterized protein</fullName>
    </submittedName>
</protein>
<evidence type="ECO:0000256" key="2">
    <source>
        <dbReference type="SAM" id="MobiDB-lite"/>
    </source>
</evidence>
<evidence type="ECO:0000256" key="1">
    <source>
        <dbReference type="SAM" id="Coils"/>
    </source>
</evidence>
<evidence type="ECO:0000313" key="4">
    <source>
        <dbReference type="Proteomes" id="UP001151081"/>
    </source>
</evidence>
<name>A0A9X3XJP9_9BACT</name>
<dbReference type="EMBL" id="JAGTJJ010000112">
    <property type="protein sequence ID" value="MDC3989426.1"/>
    <property type="molecule type" value="Genomic_DNA"/>
</dbReference>
<dbReference type="AlphaFoldDB" id="A0A9X3XJP9"/>
<keyword evidence="4" id="KW-1185">Reference proteome</keyword>
<dbReference type="Proteomes" id="UP001151081">
    <property type="component" value="Unassembled WGS sequence"/>
</dbReference>